<feature type="compositionally biased region" description="Pro residues" evidence="4">
    <location>
        <begin position="31"/>
        <end position="42"/>
    </location>
</feature>
<proteinExistence type="predicted"/>
<dbReference type="InterPro" id="IPR037066">
    <property type="entry name" value="Plug_dom_sf"/>
</dbReference>
<dbReference type="Gene3D" id="2.40.170.20">
    <property type="entry name" value="TonB-dependent receptor, beta-barrel domain"/>
    <property type="match status" value="1"/>
</dbReference>
<dbReference type="SUPFAM" id="SSF56935">
    <property type="entry name" value="Porins"/>
    <property type="match status" value="1"/>
</dbReference>
<dbReference type="GO" id="GO:0009279">
    <property type="term" value="C:cell outer membrane"/>
    <property type="evidence" value="ECO:0007669"/>
    <property type="project" value="UniProtKB-SubCell"/>
</dbReference>
<feature type="region of interest" description="Disordered" evidence="4">
    <location>
        <begin position="26"/>
        <end position="45"/>
    </location>
</feature>
<reference evidence="6" key="1">
    <citation type="submission" date="2022-06" db="EMBL/GenBank/DDBJ databases">
        <title>Sphingomicrobium sedimins sp. nov., a marine bacterium isolated from tidal flat.</title>
        <authorList>
            <person name="Kim C.-H."/>
            <person name="Yoo Y."/>
            <person name="Kim J.-J."/>
        </authorList>
    </citation>
    <scope>NUCLEOTIDE SEQUENCE</scope>
    <source>
        <strain evidence="6">GRR-S6-50</strain>
    </source>
</reference>
<sequence>MKLLSQTASCAIAAALMAVPQQVAAQDNAPAPAPEQPQPAEPEVPDDAIVITGNSRSVVGDVPAEDVLDARDIRATGATSVAELLEALAPQLGSAQGRGGGRPVLLVDGKRISGFRELRDLPAEAIERVEIFPEEVALKYGYRADQRVVNFVLRENFFSTTIETEGRFATDGGRAGGEFEVDRLILSPGKRTTFNFQYEVDGALTEDERDIALDPVETFDGDIDPRPFRTLTGSSEELTLGSVIKRPLGEATGTINLEFRENTGQSLLGPSVATLGVPADSPFADGAAFDLVRDAGLGPLARDRRTRTGSAAFVVNSAPGDWRWSTTGSLEYVDSRTRTDRGPDTAAIQADLDTLDAGTDPFGSFTFAELTPRDEAVSQTLDASFDGLFGGTLFELPAGDVAATFRGGLNHLTIDSRDFIAGIEDEVGLERTRLFATANLDFPLLDNDSPIGALSVSFNGEVEEYSDFGTLTLVGTNVNWRPTGRLRFLGSYTREEGAPSLSALGSPVTVDPQARLFDFVTGETVIAETRTGGNPDLLADTREVWKLGFNYELPIESEDWDVSLRADYVSSRIDNPVSSFPALTAEIENAFPDRFERDLEGNLLSVDLTPVNFAERNNDVLRWGFNFSKAIRPKPPSAETIQAFRERAQRMRAQAGNTQPLPDGQQGPPGAGRPQQQQVQGEGQQQGGEQQANAQQSQQQGPPQARGGGGGFGRFGSSRGPRGGRLYASITHEVTFSDELLIAPGLPPLDYLDGQATSRFGGTSRHRVEGRFGLFNNGFGARVSVDWRSATEVDSGIGPLQFDDYGTVDLRLYANLTERLDVMARHPWLRGTSLRLGIDNVLNERPRVTNGFGDIPVGYEPDLLAPEGRVISFEIRKLFIPRQFMQQEMRRRGFGG</sequence>
<keyword evidence="7" id="KW-1185">Reference proteome</keyword>
<evidence type="ECO:0000256" key="2">
    <source>
        <dbReference type="ARBA" id="ARBA00023136"/>
    </source>
</evidence>
<feature type="compositionally biased region" description="Low complexity" evidence="4">
    <location>
        <begin position="664"/>
        <end position="705"/>
    </location>
</feature>
<keyword evidence="2" id="KW-0472">Membrane</keyword>
<dbReference type="PANTHER" id="PTHR47234:SF3">
    <property type="entry name" value="SECRETIN_TONB SHORT N-TERMINAL DOMAIN-CONTAINING PROTEIN"/>
    <property type="match status" value="1"/>
</dbReference>
<comment type="subcellular location">
    <subcellularLocation>
        <location evidence="1">Cell outer membrane</location>
    </subcellularLocation>
</comment>
<dbReference type="InterPro" id="IPR036942">
    <property type="entry name" value="Beta-barrel_TonB_sf"/>
</dbReference>
<accession>A0A9X2EIK0</accession>
<keyword evidence="6" id="KW-0675">Receptor</keyword>
<evidence type="ECO:0000256" key="5">
    <source>
        <dbReference type="SAM" id="SignalP"/>
    </source>
</evidence>
<name>A0A9X2EIK0_9SPHN</name>
<evidence type="ECO:0000256" key="3">
    <source>
        <dbReference type="ARBA" id="ARBA00023237"/>
    </source>
</evidence>
<protein>
    <submittedName>
        <fullName evidence="6">TonB-dependent receptor</fullName>
    </submittedName>
</protein>
<evidence type="ECO:0000256" key="4">
    <source>
        <dbReference type="SAM" id="MobiDB-lite"/>
    </source>
</evidence>
<keyword evidence="5" id="KW-0732">Signal</keyword>
<gene>
    <name evidence="6" type="ORF">NDO55_10175</name>
</gene>
<dbReference type="Proteomes" id="UP001155128">
    <property type="component" value="Unassembled WGS sequence"/>
</dbReference>
<dbReference type="EMBL" id="JAMSHT010000001">
    <property type="protein sequence ID" value="MCM8558187.1"/>
    <property type="molecule type" value="Genomic_DNA"/>
</dbReference>
<feature type="region of interest" description="Disordered" evidence="4">
    <location>
        <begin position="651"/>
        <end position="724"/>
    </location>
</feature>
<keyword evidence="3" id="KW-0998">Cell outer membrane</keyword>
<dbReference type="Gene3D" id="2.170.130.10">
    <property type="entry name" value="TonB-dependent receptor, plug domain"/>
    <property type="match status" value="1"/>
</dbReference>
<dbReference type="RefSeq" id="WP_252114904.1">
    <property type="nucleotide sequence ID" value="NZ_JAMSHT010000001.1"/>
</dbReference>
<evidence type="ECO:0000256" key="1">
    <source>
        <dbReference type="ARBA" id="ARBA00004442"/>
    </source>
</evidence>
<comment type="caution">
    <text evidence="6">The sequence shown here is derived from an EMBL/GenBank/DDBJ whole genome shotgun (WGS) entry which is preliminary data.</text>
</comment>
<feature type="chain" id="PRO_5040892165" evidence="5">
    <location>
        <begin position="26"/>
        <end position="896"/>
    </location>
</feature>
<evidence type="ECO:0000313" key="7">
    <source>
        <dbReference type="Proteomes" id="UP001155128"/>
    </source>
</evidence>
<organism evidence="6 7">
    <name type="scientific">Sphingomicrobium sediminis</name>
    <dbReference type="NCBI Taxonomy" id="2950949"/>
    <lineage>
        <taxon>Bacteria</taxon>
        <taxon>Pseudomonadati</taxon>
        <taxon>Pseudomonadota</taxon>
        <taxon>Alphaproteobacteria</taxon>
        <taxon>Sphingomonadales</taxon>
        <taxon>Sphingomonadaceae</taxon>
        <taxon>Sphingomicrobium</taxon>
    </lineage>
</organism>
<dbReference type="AlphaFoldDB" id="A0A9X2EIK0"/>
<feature type="signal peptide" evidence="5">
    <location>
        <begin position="1"/>
        <end position="25"/>
    </location>
</feature>
<evidence type="ECO:0000313" key="6">
    <source>
        <dbReference type="EMBL" id="MCM8558187.1"/>
    </source>
</evidence>
<dbReference type="PANTHER" id="PTHR47234">
    <property type="match status" value="1"/>
</dbReference>